<name>A0A2Z3GXW0_9BACT</name>
<accession>A0A2Z3GXW0</accession>
<dbReference type="KEGG" id="gog:C1280_17460"/>
<evidence type="ECO:0000313" key="2">
    <source>
        <dbReference type="EMBL" id="AWM38593.1"/>
    </source>
</evidence>
<keyword evidence="3" id="KW-1185">Reference proteome</keyword>
<sequence length="204" mass="23791">MSRFHRKTAPGVRNGRVQRTNNWERSPSPYTHTPARLVIDRRRPSAGYRHLLLKRDVERFIALIPNWDKLAVGLDVICLDHGRDDCDGWYNRGVLGVCAWSEQMRYELRGDWYRGHRAFLERIGARVEVDEPRDAPVIHWTDDTARAYQLCHVFLHELGHHADRMHTRTKRDSGPRGEPFAEGYAFDLEAVVLERYFAAFGVPE</sequence>
<dbReference type="OrthoDB" id="292281at2"/>
<feature type="region of interest" description="Disordered" evidence="1">
    <location>
        <begin position="1"/>
        <end position="29"/>
    </location>
</feature>
<dbReference type="Proteomes" id="UP000245802">
    <property type="component" value="Chromosome"/>
</dbReference>
<dbReference type="RefSeq" id="WP_010049268.1">
    <property type="nucleotide sequence ID" value="NZ_CP025958.1"/>
</dbReference>
<evidence type="ECO:0000313" key="3">
    <source>
        <dbReference type="Proteomes" id="UP000245802"/>
    </source>
</evidence>
<protein>
    <submittedName>
        <fullName evidence="2">Uncharacterized protein</fullName>
    </submittedName>
</protein>
<dbReference type="AlphaFoldDB" id="A0A2Z3GXW0"/>
<organism evidence="2 3">
    <name type="scientific">Gemmata obscuriglobus</name>
    <dbReference type="NCBI Taxonomy" id="114"/>
    <lineage>
        <taxon>Bacteria</taxon>
        <taxon>Pseudomonadati</taxon>
        <taxon>Planctomycetota</taxon>
        <taxon>Planctomycetia</taxon>
        <taxon>Gemmatales</taxon>
        <taxon>Gemmataceae</taxon>
        <taxon>Gemmata</taxon>
    </lineage>
</organism>
<evidence type="ECO:0000256" key="1">
    <source>
        <dbReference type="SAM" id="MobiDB-lite"/>
    </source>
</evidence>
<proteinExistence type="predicted"/>
<dbReference type="EMBL" id="CP025958">
    <property type="protein sequence ID" value="AWM38593.1"/>
    <property type="molecule type" value="Genomic_DNA"/>
</dbReference>
<gene>
    <name evidence="2" type="ORF">C1280_17460</name>
</gene>
<feature type="compositionally biased region" description="Polar residues" evidence="1">
    <location>
        <begin position="17"/>
        <end position="29"/>
    </location>
</feature>
<reference evidence="2 3" key="1">
    <citation type="submission" date="2018-01" db="EMBL/GenBank/DDBJ databases">
        <title>G. obscuriglobus.</title>
        <authorList>
            <person name="Franke J."/>
            <person name="Blomberg W."/>
            <person name="Selmecki A."/>
        </authorList>
    </citation>
    <scope>NUCLEOTIDE SEQUENCE [LARGE SCALE GENOMIC DNA]</scope>
    <source>
        <strain evidence="2 3">DSM 5831</strain>
    </source>
</reference>